<feature type="transmembrane region" description="Helical" evidence="6">
    <location>
        <begin position="249"/>
        <end position="273"/>
    </location>
</feature>
<evidence type="ECO:0000313" key="10">
    <source>
        <dbReference type="Proteomes" id="UP000178089"/>
    </source>
</evidence>
<proteinExistence type="predicted"/>
<keyword evidence="2" id="KW-1003">Cell membrane</keyword>
<dbReference type="InterPro" id="IPR025405">
    <property type="entry name" value="DUF4131"/>
</dbReference>
<dbReference type="InterPro" id="IPR052159">
    <property type="entry name" value="Competence_DNA_uptake"/>
</dbReference>
<dbReference type="STRING" id="1802315.A3F51_02515"/>
<feature type="transmembrane region" description="Helical" evidence="6">
    <location>
        <begin position="443"/>
        <end position="462"/>
    </location>
</feature>
<feature type="transmembrane region" description="Helical" evidence="6">
    <location>
        <begin position="374"/>
        <end position="397"/>
    </location>
</feature>
<evidence type="ECO:0000256" key="4">
    <source>
        <dbReference type="ARBA" id="ARBA00022989"/>
    </source>
</evidence>
<reference evidence="9 10" key="1">
    <citation type="journal article" date="2016" name="Nat. Commun.">
        <title>Thousands of microbial genomes shed light on interconnected biogeochemical processes in an aquifer system.</title>
        <authorList>
            <person name="Anantharaman K."/>
            <person name="Brown C.T."/>
            <person name="Hug L.A."/>
            <person name="Sharon I."/>
            <person name="Castelle C.J."/>
            <person name="Probst A.J."/>
            <person name="Thomas B.C."/>
            <person name="Singh A."/>
            <person name="Wilkins M.J."/>
            <person name="Karaoz U."/>
            <person name="Brodie E.L."/>
            <person name="Williams K.H."/>
            <person name="Hubbard S.S."/>
            <person name="Banfield J.F."/>
        </authorList>
    </citation>
    <scope>NUCLEOTIDE SEQUENCE [LARGE SCALE GENOMIC DNA]</scope>
</reference>
<feature type="domain" description="DUF4131" evidence="8">
    <location>
        <begin position="8"/>
        <end position="146"/>
    </location>
</feature>
<keyword evidence="4 6" id="KW-1133">Transmembrane helix</keyword>
<evidence type="ECO:0000256" key="3">
    <source>
        <dbReference type="ARBA" id="ARBA00022692"/>
    </source>
</evidence>
<evidence type="ECO:0000259" key="7">
    <source>
        <dbReference type="Pfam" id="PF03772"/>
    </source>
</evidence>
<evidence type="ECO:0000256" key="6">
    <source>
        <dbReference type="SAM" id="Phobius"/>
    </source>
</evidence>
<feature type="transmembrane region" description="Helical" evidence="6">
    <location>
        <begin position="348"/>
        <end position="368"/>
    </location>
</feature>
<dbReference type="NCBIfam" id="TIGR00360">
    <property type="entry name" value="ComEC_N-term"/>
    <property type="match status" value="1"/>
</dbReference>
<feature type="transmembrane region" description="Helical" evidence="6">
    <location>
        <begin position="404"/>
        <end position="423"/>
    </location>
</feature>
<name>A0A1G2MY71_9BACT</name>
<organism evidence="9 10">
    <name type="scientific">Candidatus Taylorbacteria bacterium RIFCSPHIGHO2_12_FULL_45_16</name>
    <dbReference type="NCBI Taxonomy" id="1802315"/>
    <lineage>
        <taxon>Bacteria</taxon>
        <taxon>Candidatus Tayloriibacteriota</taxon>
    </lineage>
</organism>
<evidence type="ECO:0000256" key="1">
    <source>
        <dbReference type="ARBA" id="ARBA00004651"/>
    </source>
</evidence>
<dbReference type="GO" id="GO:0005886">
    <property type="term" value="C:plasma membrane"/>
    <property type="evidence" value="ECO:0007669"/>
    <property type="project" value="UniProtKB-SubCell"/>
</dbReference>
<evidence type="ECO:0000256" key="2">
    <source>
        <dbReference type="ARBA" id="ARBA00022475"/>
    </source>
</evidence>
<feature type="transmembrane region" description="Helical" evidence="6">
    <location>
        <begin position="319"/>
        <end position="336"/>
    </location>
</feature>
<keyword evidence="5 6" id="KW-0472">Membrane</keyword>
<dbReference type="Proteomes" id="UP000178089">
    <property type="component" value="Unassembled WGS sequence"/>
</dbReference>
<dbReference type="Pfam" id="PF03772">
    <property type="entry name" value="Competence"/>
    <property type="match status" value="1"/>
</dbReference>
<gene>
    <name evidence="9" type="ORF">A3F51_02515</name>
</gene>
<dbReference type="EMBL" id="MHRT01000007">
    <property type="protein sequence ID" value="OHA28830.1"/>
    <property type="molecule type" value="Genomic_DNA"/>
</dbReference>
<accession>A0A1G2MY71</accession>
<evidence type="ECO:0000256" key="5">
    <source>
        <dbReference type="ARBA" id="ARBA00023136"/>
    </source>
</evidence>
<dbReference type="PANTHER" id="PTHR30619">
    <property type="entry name" value="DNA INTERNALIZATION/COMPETENCE PROTEIN COMEC/REC2"/>
    <property type="match status" value="1"/>
</dbReference>
<dbReference type="AlphaFoldDB" id="A0A1G2MY71"/>
<sequence length="468" mass="51283">MKRGVAIFWSLFIGLAVIRVLFSLQQDAKDIGACDRQLVTGVGTVVQEPERKEGGQILSVLVDELFLATTSTGAITASMNSPCISSVLIRMKTRLHPRFVFDDRISFSGKVSEPYNFRSDAGRVFDYIGYLAKDNIFYEIKSAKVENLPIGSPAESMENVMSTVRANHYILGALFHLKRRFVSHLEEVLGEPHAALAAGLVVGEKNALGADLLDDFRVVGLIHIVVLSGFNITIVGDAMRRLFSFMPRVWGITVGGIGIGLFGIMVGGGATVVRSCFMAGIALSADLIRRDYDVTRALVFAGLIMLIQNPMILLHDPSFQLSFLATLGLILLASPIESKLSFIPEKFGLRGIVASTIATQIFVSPFILYMMGQISIIGLVVNILVLPIIPITMLVVFLTGASGFLSMVCAHIFGWIAHLLLTYELYLVELFANIPFASVTLPAFSGWWVVGFYVLFTGLFWSRKLLLF</sequence>
<comment type="caution">
    <text evidence="9">The sequence shown here is derived from an EMBL/GenBank/DDBJ whole genome shotgun (WGS) entry which is preliminary data.</text>
</comment>
<keyword evidence="3 6" id="KW-0812">Transmembrane</keyword>
<feature type="domain" description="ComEC/Rec2-related protein" evidence="7">
    <location>
        <begin position="200"/>
        <end position="462"/>
    </location>
</feature>
<evidence type="ECO:0000313" key="9">
    <source>
        <dbReference type="EMBL" id="OHA28830.1"/>
    </source>
</evidence>
<dbReference type="Pfam" id="PF13567">
    <property type="entry name" value="DUF4131"/>
    <property type="match status" value="1"/>
</dbReference>
<dbReference type="InterPro" id="IPR004477">
    <property type="entry name" value="ComEC_N"/>
</dbReference>
<evidence type="ECO:0000259" key="8">
    <source>
        <dbReference type="Pfam" id="PF13567"/>
    </source>
</evidence>
<comment type="subcellular location">
    <subcellularLocation>
        <location evidence="1">Cell membrane</location>
        <topology evidence="1">Multi-pass membrane protein</topology>
    </subcellularLocation>
</comment>
<dbReference type="PANTHER" id="PTHR30619:SF7">
    <property type="entry name" value="BETA-LACTAMASE DOMAIN PROTEIN"/>
    <property type="match status" value="1"/>
</dbReference>
<feature type="transmembrane region" description="Helical" evidence="6">
    <location>
        <begin position="294"/>
        <end position="313"/>
    </location>
</feature>
<protein>
    <submittedName>
        <fullName evidence="9">Uncharacterized protein</fullName>
    </submittedName>
</protein>